<evidence type="ECO:0000256" key="1">
    <source>
        <dbReference type="ARBA" id="ARBA00012513"/>
    </source>
</evidence>
<keyword evidence="4" id="KW-0479">Metal-binding</keyword>
<dbReference type="AlphaFoldDB" id="A0A1D6ICZ2"/>
<dbReference type="SMART" id="SM00220">
    <property type="entry name" value="S_TKc"/>
    <property type="match status" value="1"/>
</dbReference>
<dbReference type="PROSITE" id="PS00108">
    <property type="entry name" value="PROTEIN_KINASE_ST"/>
    <property type="match status" value="1"/>
</dbReference>
<dbReference type="Gene3D" id="3.30.200.20">
    <property type="entry name" value="Phosphorylase Kinase, domain 1"/>
    <property type="match status" value="1"/>
</dbReference>
<evidence type="ECO:0000313" key="17">
    <source>
        <dbReference type="EMBL" id="ONM57705.1"/>
    </source>
</evidence>
<dbReference type="InterPro" id="IPR017441">
    <property type="entry name" value="Protein_kinase_ATP_BS"/>
</dbReference>
<dbReference type="GO" id="GO:0046872">
    <property type="term" value="F:metal ion binding"/>
    <property type="evidence" value="ECO:0007669"/>
    <property type="project" value="UniProtKB-KW"/>
</dbReference>
<evidence type="ECO:0000256" key="3">
    <source>
        <dbReference type="ARBA" id="ARBA00022679"/>
    </source>
</evidence>
<feature type="region of interest" description="Disordered" evidence="15">
    <location>
        <begin position="1"/>
        <end position="69"/>
    </location>
</feature>
<name>A0A1D6ICZ2_MAIZE</name>
<reference evidence="17" key="1">
    <citation type="submission" date="2015-12" db="EMBL/GenBank/DDBJ databases">
        <title>Update maize B73 reference genome by single molecule sequencing technologies.</title>
        <authorList>
            <consortium name="Maize Genome Sequencing Project"/>
            <person name="Ware D."/>
        </authorList>
    </citation>
    <scope>NUCLEOTIDE SEQUENCE [LARGE SCALE GENOMIC DNA]</scope>
    <source>
        <tissue evidence="17">Seedling</tissue>
    </source>
</reference>
<dbReference type="SUPFAM" id="SSF56112">
    <property type="entry name" value="Protein kinase-like (PK-like)"/>
    <property type="match status" value="1"/>
</dbReference>
<evidence type="ECO:0000256" key="2">
    <source>
        <dbReference type="ARBA" id="ARBA00022527"/>
    </source>
</evidence>
<evidence type="ECO:0000256" key="10">
    <source>
        <dbReference type="ARBA" id="ARBA00024334"/>
    </source>
</evidence>
<dbReference type="GO" id="GO:0005524">
    <property type="term" value="F:ATP binding"/>
    <property type="evidence" value="ECO:0007669"/>
    <property type="project" value="UniProtKB-UniRule"/>
</dbReference>
<evidence type="ECO:0000256" key="11">
    <source>
        <dbReference type="ARBA" id="ARBA00047899"/>
    </source>
</evidence>
<gene>
    <name evidence="17" type="ORF">ZEAMMB73_Zm00001d021623</name>
</gene>
<keyword evidence="2 14" id="KW-0723">Serine/threonine-protein kinase</keyword>
<dbReference type="InterPro" id="IPR008271">
    <property type="entry name" value="Ser/Thr_kinase_AS"/>
</dbReference>
<dbReference type="Pfam" id="PF00069">
    <property type="entry name" value="Pkinase"/>
    <property type="match status" value="1"/>
</dbReference>
<evidence type="ECO:0000256" key="6">
    <source>
        <dbReference type="ARBA" id="ARBA00022741"/>
    </source>
</evidence>
<dbReference type="OMA" id="HEECKRE"/>
<keyword evidence="6 13" id="KW-0547">Nucleotide-binding</keyword>
<keyword evidence="3" id="KW-0808">Transferase</keyword>
<dbReference type="PROSITE" id="PS00107">
    <property type="entry name" value="PROTEIN_KINASE_ATP"/>
    <property type="match status" value="1"/>
</dbReference>
<feature type="binding site" evidence="13">
    <location>
        <position position="112"/>
    </location>
    <ligand>
        <name>ATP</name>
        <dbReference type="ChEBI" id="CHEBI:30616"/>
    </ligand>
</feature>
<evidence type="ECO:0000256" key="4">
    <source>
        <dbReference type="ARBA" id="ARBA00022723"/>
    </source>
</evidence>
<dbReference type="PROSITE" id="PS50011">
    <property type="entry name" value="PROTEIN_KINASE_DOM"/>
    <property type="match status" value="1"/>
</dbReference>
<evidence type="ECO:0000256" key="7">
    <source>
        <dbReference type="ARBA" id="ARBA00022777"/>
    </source>
</evidence>
<organism evidence="17">
    <name type="scientific">Zea mays</name>
    <name type="common">Maize</name>
    <dbReference type="NCBI Taxonomy" id="4577"/>
    <lineage>
        <taxon>Eukaryota</taxon>
        <taxon>Viridiplantae</taxon>
        <taxon>Streptophyta</taxon>
        <taxon>Embryophyta</taxon>
        <taxon>Tracheophyta</taxon>
        <taxon>Spermatophyta</taxon>
        <taxon>Magnoliopsida</taxon>
        <taxon>Liliopsida</taxon>
        <taxon>Poales</taxon>
        <taxon>Poaceae</taxon>
        <taxon>PACMAD clade</taxon>
        <taxon>Panicoideae</taxon>
        <taxon>Andropogonodae</taxon>
        <taxon>Andropogoneae</taxon>
        <taxon>Tripsacinae</taxon>
        <taxon>Zea</taxon>
    </lineage>
</organism>
<dbReference type="InterPro" id="IPR011009">
    <property type="entry name" value="Kinase-like_dom_sf"/>
</dbReference>
<dbReference type="PANTHER" id="PTHR24349">
    <property type="entry name" value="SERINE/THREONINE-PROTEIN KINASE"/>
    <property type="match status" value="1"/>
</dbReference>
<comment type="similarity">
    <text evidence="10">Belongs to the protein kinase superfamily. Ser/Thr protein kinase family. CDPK subfamily.</text>
</comment>
<comment type="catalytic activity">
    <reaction evidence="12">
        <text>L-seryl-[protein] + ATP = O-phospho-L-seryl-[protein] + ADP + H(+)</text>
        <dbReference type="Rhea" id="RHEA:17989"/>
        <dbReference type="Rhea" id="RHEA-COMP:9863"/>
        <dbReference type="Rhea" id="RHEA-COMP:11604"/>
        <dbReference type="ChEBI" id="CHEBI:15378"/>
        <dbReference type="ChEBI" id="CHEBI:29999"/>
        <dbReference type="ChEBI" id="CHEBI:30616"/>
        <dbReference type="ChEBI" id="CHEBI:83421"/>
        <dbReference type="ChEBI" id="CHEBI:456216"/>
        <dbReference type="EC" id="2.7.11.1"/>
    </reaction>
</comment>
<dbReference type="CDD" id="cd05117">
    <property type="entry name" value="STKc_CAMK"/>
    <property type="match status" value="1"/>
</dbReference>
<dbReference type="Gene3D" id="1.10.510.10">
    <property type="entry name" value="Transferase(Phosphotransferase) domain 1"/>
    <property type="match status" value="1"/>
</dbReference>
<sequence length="353" mass="39064">MGQCCSRATAPDSGRGGANGYGYSNQAKPAQAPPSYNPPQQAAEVRYTPSATNSSAVPPVAVPPKPTADTILGKQYEDVRSVYSLGKELGRGQFGVTYLCTEIASGRQYACKSISKRKLVSKADREDIRREIQIMQHLSGQPNIVEFRGAYEDKSNVHVVMELCAGGELFDRIIAKGHYTERAAATICRAVVNVVNICHFMGVMHRDLKPENFLLATKEENAMLKATDFGLSVFIEEVGVSLSLYCQTGKMYRDIVGSAYYVAPEVLRRSYGKEIDVWSAGVILYILLSGVPPFWAETEKGIFDAILHEEIDFESQPWPSISESAKDLVRKMLTRDPKKRLTSAQVLRKLLRN</sequence>
<evidence type="ECO:0000259" key="16">
    <source>
        <dbReference type="PROSITE" id="PS50011"/>
    </source>
</evidence>
<dbReference type="InterPro" id="IPR000719">
    <property type="entry name" value="Prot_kinase_dom"/>
</dbReference>
<dbReference type="FunFam" id="1.10.510.10:FF:000056">
    <property type="entry name" value="calcium-dependent protein kinase 1"/>
    <property type="match status" value="1"/>
</dbReference>
<evidence type="ECO:0000256" key="12">
    <source>
        <dbReference type="ARBA" id="ARBA00048679"/>
    </source>
</evidence>
<evidence type="ECO:0000256" key="13">
    <source>
        <dbReference type="PROSITE-ProRule" id="PRU10141"/>
    </source>
</evidence>
<evidence type="ECO:0000256" key="9">
    <source>
        <dbReference type="ARBA" id="ARBA00022840"/>
    </source>
</evidence>
<feature type="domain" description="Protein kinase" evidence="16">
    <location>
        <begin position="83"/>
        <end position="353"/>
    </location>
</feature>
<evidence type="ECO:0000256" key="5">
    <source>
        <dbReference type="ARBA" id="ARBA00022737"/>
    </source>
</evidence>
<dbReference type="EC" id="2.7.11.1" evidence="1"/>
<keyword evidence="7 17" id="KW-0418">Kinase</keyword>
<protein>
    <recommendedName>
        <fullName evidence="1">non-specific serine/threonine protein kinase</fullName>
        <ecNumber evidence="1">2.7.11.1</ecNumber>
    </recommendedName>
</protein>
<keyword evidence="8" id="KW-0106">Calcium</keyword>
<evidence type="ECO:0000256" key="15">
    <source>
        <dbReference type="SAM" id="MobiDB-lite"/>
    </source>
</evidence>
<feature type="compositionally biased region" description="Low complexity" evidence="15">
    <location>
        <begin position="48"/>
        <end position="59"/>
    </location>
</feature>
<dbReference type="ExpressionAtlas" id="A0A1D6ICZ2">
    <property type="expression patterns" value="baseline and differential"/>
</dbReference>
<dbReference type="EMBL" id="CM007650">
    <property type="protein sequence ID" value="ONM57705.1"/>
    <property type="molecule type" value="Genomic_DNA"/>
</dbReference>
<keyword evidence="9 13" id="KW-0067">ATP-binding</keyword>
<comment type="catalytic activity">
    <reaction evidence="11">
        <text>L-threonyl-[protein] + ATP = O-phospho-L-threonyl-[protein] + ADP + H(+)</text>
        <dbReference type="Rhea" id="RHEA:46608"/>
        <dbReference type="Rhea" id="RHEA-COMP:11060"/>
        <dbReference type="Rhea" id="RHEA-COMP:11605"/>
        <dbReference type="ChEBI" id="CHEBI:15378"/>
        <dbReference type="ChEBI" id="CHEBI:30013"/>
        <dbReference type="ChEBI" id="CHEBI:30616"/>
        <dbReference type="ChEBI" id="CHEBI:61977"/>
        <dbReference type="ChEBI" id="CHEBI:456216"/>
        <dbReference type="EC" id="2.7.11.1"/>
    </reaction>
</comment>
<evidence type="ECO:0000256" key="8">
    <source>
        <dbReference type="ARBA" id="ARBA00022837"/>
    </source>
</evidence>
<evidence type="ECO:0000256" key="14">
    <source>
        <dbReference type="RuleBase" id="RU000304"/>
    </source>
</evidence>
<dbReference type="InterPro" id="IPR050205">
    <property type="entry name" value="CDPK_Ser/Thr_kinases"/>
</dbReference>
<proteinExistence type="inferred from homology"/>
<dbReference type="FunFam" id="3.30.200.20:FF:000004">
    <property type="entry name" value="Calcium-dependent protein kinase 1"/>
    <property type="match status" value="1"/>
</dbReference>
<keyword evidence="5" id="KW-0677">Repeat</keyword>
<dbReference type="GO" id="GO:0004674">
    <property type="term" value="F:protein serine/threonine kinase activity"/>
    <property type="evidence" value="ECO:0007669"/>
    <property type="project" value="UniProtKB-KW"/>
</dbReference>
<accession>A0A1D6ICZ2</accession>